<dbReference type="SUPFAM" id="SSF52768">
    <property type="entry name" value="Arginase/deacetylase"/>
    <property type="match status" value="1"/>
</dbReference>
<dbReference type="Gene3D" id="3.40.800.10">
    <property type="entry name" value="Ureohydrolase domain"/>
    <property type="match status" value="1"/>
</dbReference>
<comment type="caution">
    <text evidence="4">The sequence shown here is derived from an EMBL/GenBank/DDBJ whole genome shotgun (WGS) entry which is preliminary data.</text>
</comment>
<gene>
    <name evidence="4" type="ORF">GWK08_15310</name>
</gene>
<name>A0A6P0UNF5_9FLAO</name>
<comment type="similarity">
    <text evidence="3">Belongs to the arginase family.</text>
</comment>
<evidence type="ECO:0000256" key="3">
    <source>
        <dbReference type="PROSITE-ProRule" id="PRU00742"/>
    </source>
</evidence>
<keyword evidence="2" id="KW-0378">Hydrolase</keyword>
<evidence type="ECO:0000256" key="1">
    <source>
        <dbReference type="ARBA" id="ARBA00022723"/>
    </source>
</evidence>
<evidence type="ECO:0000313" key="5">
    <source>
        <dbReference type="Proteomes" id="UP000468581"/>
    </source>
</evidence>
<sequence length="385" mass="43728">MNFDFLSPVESVVLAHNQLLPKQALGKIIKIHSEKDGLPDLSDVKIAIIGVGESRNAFVKPKEKLNLGNIRLEIYKLFSGNWSHGIADMGDISEGETVEDTYFAIKSVVAELLEKKIIPVLIGGSQDITYATYRAYDGQSDMVNMVSVDSKFDFGGTDELISSQSYMSKIIVEKPNNLFNFCNLGYQSYYNAQEEIDLMEKLFFDTYRLGQVINDITIVEPVMRDADIVSVDMNSVKGSELGSAYHTAPNGFDGREICAISRYAGISDKVSVFGVYECGNTPQFSQLIAQMIWYFIEGVNFRKNDYPFTSYENYDKYIVLIESEELSFYKSNLSGRWWIEIPIIPNLNNKLKRHALLPCTHQDYLDACNEVIPERWWKAYKKTIV</sequence>
<keyword evidence="5" id="KW-1185">Reference proteome</keyword>
<proteinExistence type="inferred from homology"/>
<dbReference type="CDD" id="cd09988">
    <property type="entry name" value="Formimidoylglutamase"/>
    <property type="match status" value="1"/>
</dbReference>
<evidence type="ECO:0000313" key="4">
    <source>
        <dbReference type="EMBL" id="NER14824.1"/>
    </source>
</evidence>
<dbReference type="Pfam" id="PF00491">
    <property type="entry name" value="Arginase"/>
    <property type="match status" value="1"/>
</dbReference>
<dbReference type="PANTHER" id="PTHR11358">
    <property type="entry name" value="ARGINASE/AGMATINASE"/>
    <property type="match status" value="1"/>
</dbReference>
<protein>
    <submittedName>
        <fullName evidence="4">Arginase</fullName>
    </submittedName>
</protein>
<organism evidence="4 5">
    <name type="scientific">Leptobacterium flavescens</name>
    <dbReference type="NCBI Taxonomy" id="472055"/>
    <lineage>
        <taxon>Bacteria</taxon>
        <taxon>Pseudomonadati</taxon>
        <taxon>Bacteroidota</taxon>
        <taxon>Flavobacteriia</taxon>
        <taxon>Flavobacteriales</taxon>
        <taxon>Flavobacteriaceae</taxon>
        <taxon>Leptobacterium</taxon>
    </lineage>
</organism>
<keyword evidence="1" id="KW-0479">Metal-binding</keyword>
<accession>A0A6P0UNF5</accession>
<evidence type="ECO:0000256" key="2">
    <source>
        <dbReference type="ARBA" id="ARBA00022801"/>
    </source>
</evidence>
<dbReference type="Proteomes" id="UP000468581">
    <property type="component" value="Unassembled WGS sequence"/>
</dbReference>
<dbReference type="InterPro" id="IPR023696">
    <property type="entry name" value="Ureohydrolase_dom_sf"/>
</dbReference>
<dbReference type="EMBL" id="JAABOO010000003">
    <property type="protein sequence ID" value="NER14824.1"/>
    <property type="molecule type" value="Genomic_DNA"/>
</dbReference>
<dbReference type="GO" id="GO:0033389">
    <property type="term" value="P:putrescine biosynthetic process from arginine, via agmatine"/>
    <property type="evidence" value="ECO:0007669"/>
    <property type="project" value="TreeGrafter"/>
</dbReference>
<dbReference type="PANTHER" id="PTHR11358:SF26">
    <property type="entry name" value="GUANIDINO ACID HYDROLASE, MITOCHONDRIAL"/>
    <property type="match status" value="1"/>
</dbReference>
<dbReference type="RefSeq" id="WP_163608104.1">
    <property type="nucleotide sequence ID" value="NZ_JAABOO010000003.1"/>
</dbReference>
<dbReference type="InterPro" id="IPR006035">
    <property type="entry name" value="Ureohydrolase"/>
</dbReference>
<dbReference type="PROSITE" id="PS51409">
    <property type="entry name" value="ARGINASE_2"/>
    <property type="match status" value="1"/>
</dbReference>
<dbReference type="AlphaFoldDB" id="A0A6P0UNF5"/>
<dbReference type="GO" id="GO:0008783">
    <property type="term" value="F:agmatinase activity"/>
    <property type="evidence" value="ECO:0007669"/>
    <property type="project" value="TreeGrafter"/>
</dbReference>
<reference evidence="4 5" key="1">
    <citation type="submission" date="2020-01" db="EMBL/GenBank/DDBJ databases">
        <title>Leptobacterium flavescens.</title>
        <authorList>
            <person name="Wang G."/>
        </authorList>
    </citation>
    <scope>NUCLEOTIDE SEQUENCE [LARGE SCALE GENOMIC DNA]</scope>
    <source>
        <strain evidence="4 5">KCTC 22160</strain>
    </source>
</reference>
<dbReference type="GO" id="GO:0046872">
    <property type="term" value="F:metal ion binding"/>
    <property type="evidence" value="ECO:0007669"/>
    <property type="project" value="UniProtKB-KW"/>
</dbReference>